<dbReference type="InterPro" id="IPR029479">
    <property type="entry name" value="Nitroreductase"/>
</dbReference>
<evidence type="ECO:0000259" key="6">
    <source>
        <dbReference type="PROSITE" id="PS51379"/>
    </source>
</evidence>
<evidence type="ECO:0000256" key="2">
    <source>
        <dbReference type="ARBA" id="ARBA00022723"/>
    </source>
</evidence>
<comment type="similarity">
    <text evidence="1">Belongs to the nitroreductase family.</text>
</comment>
<keyword evidence="3" id="KW-0560">Oxidoreductase</keyword>
<evidence type="ECO:0000313" key="8">
    <source>
        <dbReference type="Proteomes" id="UP001300383"/>
    </source>
</evidence>
<sequence>MISIDDKLCIGCGACAADCLLDNIHLEEGKAVYGERCIGCGHCVAVCPVKAVSIPSYDMEDVEEYDQETFVLKPEQYLHAVKFRRSIRNYENRPVEEEKLEQILQAGRYTPTAANRQACRFYVVKEQLPEWKEQVWKALPTVIELLWSENGKMAVRFEQFLEEHKKDPKRDSLFFQAPVFLAVEAPDSFDAGLAAANMENMAVAQGLGVLYSGYLTRIIGESQELKQWLGLSDRSPAICMLLGYPSVNYKRTAPRKPADIVRK</sequence>
<dbReference type="PANTHER" id="PTHR43673:SF10">
    <property type="entry name" value="NADH DEHYDROGENASE_NAD(P)H NITROREDUCTASE XCC3605-RELATED"/>
    <property type="match status" value="1"/>
</dbReference>
<dbReference type="InterPro" id="IPR017900">
    <property type="entry name" value="4Fe4S_Fe_S_CS"/>
</dbReference>
<dbReference type="PROSITE" id="PS51379">
    <property type="entry name" value="4FE4S_FER_2"/>
    <property type="match status" value="2"/>
</dbReference>
<proteinExistence type="inferred from homology"/>
<keyword evidence="4" id="KW-0408">Iron</keyword>
<gene>
    <name evidence="7" type="ORF">QJ036_02265</name>
</gene>
<keyword evidence="5" id="KW-0411">Iron-sulfur</keyword>
<dbReference type="Pfam" id="PF14697">
    <property type="entry name" value="Fer4_21"/>
    <property type="match status" value="1"/>
</dbReference>
<dbReference type="GO" id="GO:0051536">
    <property type="term" value="F:iron-sulfur cluster binding"/>
    <property type="evidence" value="ECO:0007669"/>
    <property type="project" value="UniProtKB-KW"/>
</dbReference>
<dbReference type="Gene3D" id="3.40.109.10">
    <property type="entry name" value="NADH Oxidase"/>
    <property type="match status" value="1"/>
</dbReference>
<protein>
    <submittedName>
        <fullName evidence="7">Nitroreductase family protein</fullName>
    </submittedName>
</protein>
<evidence type="ECO:0000256" key="5">
    <source>
        <dbReference type="ARBA" id="ARBA00023014"/>
    </source>
</evidence>
<dbReference type="InterPro" id="IPR000415">
    <property type="entry name" value="Nitroreductase-like"/>
</dbReference>
<feature type="domain" description="4Fe-4S ferredoxin-type" evidence="6">
    <location>
        <begin position="1"/>
        <end position="27"/>
    </location>
</feature>
<reference evidence="7 8" key="1">
    <citation type="submission" date="2023-05" db="EMBL/GenBank/DDBJ databases">
        <title>[ruminococcus] sp. nov., isolated from a pig farm feces dump.</title>
        <authorList>
            <person name="Chang Y.-H."/>
        </authorList>
    </citation>
    <scope>NUCLEOTIDE SEQUENCE [LARGE SCALE GENOMIC DNA]</scope>
    <source>
        <strain evidence="7 8">YH-rum2234</strain>
    </source>
</reference>
<keyword evidence="2" id="KW-0479">Metal-binding</keyword>
<keyword evidence="8" id="KW-1185">Reference proteome</keyword>
<name>A0AAP4B7S1_9FIRM</name>
<dbReference type="AlphaFoldDB" id="A0AAP4B7S1"/>
<evidence type="ECO:0000256" key="3">
    <source>
        <dbReference type="ARBA" id="ARBA00023002"/>
    </source>
</evidence>
<dbReference type="InterPro" id="IPR017896">
    <property type="entry name" value="4Fe4S_Fe-S-bd"/>
</dbReference>
<dbReference type="RefSeq" id="WP_283229814.1">
    <property type="nucleotide sequence ID" value="NZ_JASGBQ010000002.1"/>
</dbReference>
<dbReference type="GO" id="GO:0016491">
    <property type="term" value="F:oxidoreductase activity"/>
    <property type="evidence" value="ECO:0007669"/>
    <property type="project" value="UniProtKB-KW"/>
</dbReference>
<organism evidence="7 8">
    <name type="scientific">Fusibacillus kribbianus</name>
    <dbReference type="NCBI Taxonomy" id="3044208"/>
    <lineage>
        <taxon>Bacteria</taxon>
        <taxon>Bacillati</taxon>
        <taxon>Bacillota</taxon>
        <taxon>Clostridia</taxon>
        <taxon>Lachnospirales</taxon>
        <taxon>Lachnospiraceae</taxon>
        <taxon>Fusibacillus</taxon>
    </lineage>
</organism>
<feature type="domain" description="4Fe-4S ferredoxin-type" evidence="6">
    <location>
        <begin position="28"/>
        <end position="57"/>
    </location>
</feature>
<dbReference type="PROSITE" id="PS00198">
    <property type="entry name" value="4FE4S_FER_1"/>
    <property type="match status" value="1"/>
</dbReference>
<evidence type="ECO:0000256" key="1">
    <source>
        <dbReference type="ARBA" id="ARBA00007118"/>
    </source>
</evidence>
<dbReference type="Pfam" id="PF00881">
    <property type="entry name" value="Nitroreductase"/>
    <property type="match status" value="1"/>
</dbReference>
<evidence type="ECO:0000256" key="4">
    <source>
        <dbReference type="ARBA" id="ARBA00023004"/>
    </source>
</evidence>
<dbReference type="EMBL" id="JASGBQ010000002">
    <property type="protein sequence ID" value="MDI9241304.1"/>
    <property type="molecule type" value="Genomic_DNA"/>
</dbReference>
<dbReference type="GO" id="GO:0046872">
    <property type="term" value="F:metal ion binding"/>
    <property type="evidence" value="ECO:0007669"/>
    <property type="project" value="UniProtKB-KW"/>
</dbReference>
<dbReference type="Gene3D" id="3.30.70.20">
    <property type="match status" value="1"/>
</dbReference>
<comment type="caution">
    <text evidence="7">The sequence shown here is derived from an EMBL/GenBank/DDBJ whole genome shotgun (WGS) entry which is preliminary data.</text>
</comment>
<evidence type="ECO:0000313" key="7">
    <source>
        <dbReference type="EMBL" id="MDI9241304.1"/>
    </source>
</evidence>
<dbReference type="SUPFAM" id="SSF55469">
    <property type="entry name" value="FMN-dependent nitroreductase-like"/>
    <property type="match status" value="1"/>
</dbReference>
<dbReference type="Proteomes" id="UP001300383">
    <property type="component" value="Unassembled WGS sequence"/>
</dbReference>
<dbReference type="PANTHER" id="PTHR43673">
    <property type="entry name" value="NAD(P)H NITROREDUCTASE YDGI-RELATED"/>
    <property type="match status" value="1"/>
</dbReference>
<accession>A0AAP4B7S1</accession>
<dbReference type="SUPFAM" id="SSF54862">
    <property type="entry name" value="4Fe-4S ferredoxins"/>
    <property type="match status" value="1"/>
</dbReference>